<reference evidence="1 2" key="1">
    <citation type="submission" date="2020-08" db="EMBL/GenBank/DDBJ databases">
        <title>Genomic Encyclopedia of Type Strains, Phase IV (KMG-IV): sequencing the most valuable type-strain genomes for metagenomic binning, comparative biology and taxonomic classification.</title>
        <authorList>
            <person name="Goeker M."/>
        </authorList>
    </citation>
    <scope>NUCLEOTIDE SEQUENCE [LARGE SCALE GENOMIC DNA]</scope>
    <source>
        <strain evidence="1 2">DSM 45385</strain>
    </source>
</reference>
<evidence type="ECO:0000313" key="1">
    <source>
        <dbReference type="EMBL" id="MBB5077963.1"/>
    </source>
</evidence>
<evidence type="ECO:0000313" key="2">
    <source>
        <dbReference type="Proteomes" id="UP000568380"/>
    </source>
</evidence>
<dbReference type="Proteomes" id="UP000568380">
    <property type="component" value="Unassembled WGS sequence"/>
</dbReference>
<dbReference type="AlphaFoldDB" id="A0A7W8EG01"/>
<dbReference type="EMBL" id="JACHIN010000004">
    <property type="protein sequence ID" value="MBB5077963.1"/>
    <property type="molecule type" value="Genomic_DNA"/>
</dbReference>
<protein>
    <submittedName>
        <fullName evidence="1">Uncharacterized protein</fullName>
    </submittedName>
</protein>
<gene>
    <name evidence="1" type="ORF">HNR40_003438</name>
</gene>
<proteinExistence type="predicted"/>
<name>A0A7W8EG01_9ACTN</name>
<accession>A0A7W8EG01</accession>
<organism evidence="1 2">
    <name type="scientific">Nonomuraea endophytica</name>
    <dbReference type="NCBI Taxonomy" id="714136"/>
    <lineage>
        <taxon>Bacteria</taxon>
        <taxon>Bacillati</taxon>
        <taxon>Actinomycetota</taxon>
        <taxon>Actinomycetes</taxon>
        <taxon>Streptosporangiales</taxon>
        <taxon>Streptosporangiaceae</taxon>
        <taxon>Nonomuraea</taxon>
    </lineage>
</organism>
<comment type="caution">
    <text evidence="1">The sequence shown here is derived from an EMBL/GenBank/DDBJ whole genome shotgun (WGS) entry which is preliminary data.</text>
</comment>
<sequence length="132" mass="14830">MNMAYPERQFGMVVQRYAGSVARQGHTLSLDARLLLTAMARANNTGHAIFNKGELREILSKRLDGRLKPASRSTVYATLKKLRDAGLVLPGGGETCVWLPRDLWERKLDRGGMCPAHHTWESQRIGWDERAA</sequence>
<keyword evidence="2" id="KW-1185">Reference proteome</keyword>